<organism evidence="7 8">
    <name type="scientific">Erwinia mallotivora</name>
    <dbReference type="NCBI Taxonomy" id="69222"/>
    <lineage>
        <taxon>Bacteria</taxon>
        <taxon>Pseudomonadati</taxon>
        <taxon>Pseudomonadota</taxon>
        <taxon>Gammaproteobacteria</taxon>
        <taxon>Enterobacterales</taxon>
        <taxon>Erwiniaceae</taxon>
        <taxon>Erwinia</taxon>
    </lineage>
</organism>
<dbReference type="UniPathway" id="UPA00079"/>
<reference evidence="7 8" key="1">
    <citation type="submission" date="2014-02" db="EMBL/GenBank/DDBJ databases">
        <title>Draft genome of Erwinia mallotivora strain BT-MARDI, a papaya dieback pathogen.</title>
        <authorList>
            <person name="Redzuan R."/>
            <person name="Abu Bakar N."/>
            <person name="Badrun R."/>
            <person name="Mohd Raih M.F."/>
            <person name="Rozano L."/>
            <person name="Mat Amin N."/>
        </authorList>
    </citation>
    <scope>NUCLEOTIDE SEQUENCE [LARGE SCALE GENOMIC DNA]</scope>
    <source>
        <strain evidence="7 8">BT-MARDI</strain>
    </source>
</reference>
<dbReference type="InterPro" id="IPR029065">
    <property type="entry name" value="Enolase_C-like"/>
</dbReference>
<evidence type="ECO:0000313" key="7">
    <source>
        <dbReference type="EMBL" id="EXU75059.1"/>
    </source>
</evidence>
<feature type="binding site" evidence="4">
    <location>
        <position position="162"/>
    </location>
    <ligand>
        <name>Mg(2+)</name>
        <dbReference type="ChEBI" id="CHEBI:18420"/>
    </ligand>
</feature>
<evidence type="ECO:0000256" key="5">
    <source>
        <dbReference type="NCBIfam" id="TIGR01927"/>
    </source>
</evidence>
<dbReference type="PATRIC" id="fig|69222.5.peg.2674"/>
<comment type="similarity">
    <text evidence="4">Belongs to the mandelate racemase/muconate lactonizing enzyme family. MenC type 1 subfamily.</text>
</comment>
<evidence type="ECO:0000313" key="8">
    <source>
        <dbReference type="Proteomes" id="UP000019918"/>
    </source>
</evidence>
<dbReference type="NCBIfam" id="NF003473">
    <property type="entry name" value="PRK05105.1"/>
    <property type="match status" value="1"/>
</dbReference>
<evidence type="ECO:0000256" key="1">
    <source>
        <dbReference type="ARBA" id="ARBA00022723"/>
    </source>
</evidence>
<comment type="cofactor">
    <cofactor evidence="4">
        <name>a divalent metal cation</name>
        <dbReference type="ChEBI" id="CHEBI:60240"/>
    </cofactor>
</comment>
<dbReference type="AlphaFoldDB" id="A0A014MAE2"/>
<dbReference type="RefSeq" id="WP_034938075.1">
    <property type="nucleotide sequence ID" value="NZ_JFHN01000052.1"/>
</dbReference>
<dbReference type="InterPro" id="IPR036849">
    <property type="entry name" value="Enolase-like_C_sf"/>
</dbReference>
<dbReference type="GO" id="GO:0000287">
    <property type="term" value="F:magnesium ion binding"/>
    <property type="evidence" value="ECO:0007669"/>
    <property type="project" value="UniProtKB-UniRule"/>
</dbReference>
<keyword evidence="1 4" id="KW-0479">Metal-binding</keyword>
<keyword evidence="8" id="KW-1185">Reference proteome</keyword>
<dbReference type="SUPFAM" id="SSF54826">
    <property type="entry name" value="Enolase N-terminal domain-like"/>
    <property type="match status" value="1"/>
</dbReference>
<dbReference type="CDD" id="cd03320">
    <property type="entry name" value="OSBS"/>
    <property type="match status" value="1"/>
</dbReference>
<dbReference type="SUPFAM" id="SSF51604">
    <property type="entry name" value="Enolase C-terminal domain-like"/>
    <property type="match status" value="1"/>
</dbReference>
<dbReference type="UniPathway" id="UPA01057">
    <property type="reaction ID" value="UER00165"/>
</dbReference>
<dbReference type="EMBL" id="JFHN01000052">
    <property type="protein sequence ID" value="EXU75059.1"/>
    <property type="molecule type" value="Genomic_DNA"/>
</dbReference>
<protein>
    <recommendedName>
        <fullName evidence="4 5">o-succinylbenzoate synthase</fullName>
        <shortName evidence="4">OSB synthase</shortName>
        <shortName evidence="4">OSBS</shortName>
        <ecNumber evidence="4 5">4.2.1.113</ecNumber>
    </recommendedName>
    <alternativeName>
        <fullName evidence="4">4-(2'-carboxyphenyl)-4-oxybutyric acid synthase</fullName>
    </alternativeName>
    <alternativeName>
        <fullName evidence="4">o-succinylbenzoic acid synthase</fullName>
    </alternativeName>
</protein>
<dbReference type="PANTHER" id="PTHR48073:SF2">
    <property type="entry name" value="O-SUCCINYLBENZOATE SYNTHASE"/>
    <property type="match status" value="1"/>
</dbReference>
<dbReference type="Proteomes" id="UP000019918">
    <property type="component" value="Unassembled WGS sequence"/>
</dbReference>
<name>A0A014MAE2_9GAMM</name>
<gene>
    <name evidence="4" type="primary">menC</name>
    <name evidence="7" type="ORF">BG55_13040</name>
</gene>
<dbReference type="InterPro" id="IPR041338">
    <property type="entry name" value="OSBS_N"/>
</dbReference>
<evidence type="ECO:0000256" key="3">
    <source>
        <dbReference type="ARBA" id="ARBA00023239"/>
    </source>
</evidence>
<comment type="catalytic activity">
    <reaction evidence="4">
        <text>(1R,6R)-6-hydroxy-2-succinyl-cyclohexa-2,4-diene-1-carboxylate = 2-succinylbenzoate + H2O</text>
        <dbReference type="Rhea" id="RHEA:10196"/>
        <dbReference type="ChEBI" id="CHEBI:15377"/>
        <dbReference type="ChEBI" id="CHEBI:18325"/>
        <dbReference type="ChEBI" id="CHEBI:58689"/>
        <dbReference type="EC" id="4.2.1.113"/>
    </reaction>
</comment>
<dbReference type="SFLD" id="SFLDG00180">
    <property type="entry name" value="muconate_cycloisomerase"/>
    <property type="match status" value="1"/>
</dbReference>
<feature type="binding site" evidence="4">
    <location>
        <position position="214"/>
    </location>
    <ligand>
        <name>Mg(2+)</name>
        <dbReference type="ChEBI" id="CHEBI:18420"/>
    </ligand>
</feature>
<dbReference type="OrthoDB" id="3725747at2"/>
<feature type="domain" description="Mandelate racemase/muconate lactonizing enzyme C-terminal" evidence="6">
    <location>
        <begin position="116"/>
        <end position="210"/>
    </location>
</feature>
<evidence type="ECO:0000256" key="4">
    <source>
        <dbReference type="HAMAP-Rule" id="MF_00470"/>
    </source>
</evidence>
<dbReference type="SFLD" id="SFLDF00009">
    <property type="entry name" value="o-succinylbenzoate_synthase"/>
    <property type="match status" value="1"/>
</dbReference>
<keyword evidence="3 4" id="KW-0456">Lyase</keyword>
<dbReference type="InterPro" id="IPR013342">
    <property type="entry name" value="Mandelate_racemase_C"/>
</dbReference>
<dbReference type="EC" id="4.2.1.113" evidence="4 5"/>
<sequence>MRRATLFSYRIPLAAGTVLRDRRLKERAGLLVKLTEDQQQGWGEIAPLPGFSQETLSDAQARTTAWLQRWCSGENVVADGPLPSVAFGLSCALAELHGELPQAAQYSSATLCTGDPEDLFEQLRQQPCPVAKMKVGMYEAVRDAMMVSLLLEAIPSLTLRLDANRQWSAEKARKFASSVAKPLRSRIAFIEEPCRTRQESQAFAEESSIALAWDESVRDPGYRPRAEPHLAAIVIKPSLTGSLAHIRALVTEAQRAGIAVVISSSLESSLGLTQLARLAAWLTPESLPGLDTLELMAQQLVRRWPGCQQPLLEARELEVLWQG</sequence>
<dbReference type="GO" id="GO:0043748">
    <property type="term" value="F:O-succinylbenzoate synthase activity"/>
    <property type="evidence" value="ECO:0007669"/>
    <property type="project" value="UniProtKB-EC"/>
</dbReference>
<dbReference type="SFLD" id="SFLDS00001">
    <property type="entry name" value="Enolase"/>
    <property type="match status" value="1"/>
</dbReference>
<dbReference type="STRING" id="69222.BG55_13040"/>
<comment type="function">
    <text evidence="4">Converts 2-succinyl-6-hydroxy-2,4-cyclohexadiene-1-carboxylate (SHCHC) to 2-succinylbenzoate (OSB).</text>
</comment>
<feature type="active site" description="Proton donor" evidence="4">
    <location>
        <position position="134"/>
    </location>
</feature>
<dbReference type="InterPro" id="IPR029017">
    <property type="entry name" value="Enolase-like_N"/>
</dbReference>
<feature type="active site" description="Proton acceptor" evidence="4">
    <location>
        <position position="236"/>
    </location>
</feature>
<feature type="binding site" evidence="4">
    <location>
        <position position="191"/>
    </location>
    <ligand>
        <name>Mg(2+)</name>
        <dbReference type="ChEBI" id="CHEBI:18420"/>
    </ligand>
</feature>
<dbReference type="GO" id="GO:0009234">
    <property type="term" value="P:menaquinone biosynthetic process"/>
    <property type="evidence" value="ECO:0007669"/>
    <property type="project" value="UniProtKB-UniRule"/>
</dbReference>
<keyword evidence="4" id="KW-0474">Menaquinone biosynthesis</keyword>
<dbReference type="Gene3D" id="3.20.20.120">
    <property type="entry name" value="Enolase-like C-terminal domain"/>
    <property type="match status" value="1"/>
</dbReference>
<comment type="caution">
    <text evidence="7">The sequence shown here is derived from an EMBL/GenBank/DDBJ whole genome shotgun (WGS) entry which is preliminary data.</text>
</comment>
<dbReference type="NCBIfam" id="TIGR01927">
    <property type="entry name" value="menC_gam_Gplu"/>
    <property type="match status" value="1"/>
</dbReference>
<dbReference type="InterPro" id="IPR010196">
    <property type="entry name" value="OSB_synthase_MenC1"/>
</dbReference>
<comment type="pathway">
    <text evidence="4">Quinol/quinone metabolism; menaquinone biosynthesis.</text>
</comment>
<dbReference type="Pfam" id="PF13378">
    <property type="entry name" value="MR_MLE_C"/>
    <property type="match status" value="1"/>
</dbReference>
<keyword evidence="2 4" id="KW-0460">Magnesium</keyword>
<dbReference type="Gene3D" id="3.30.390.10">
    <property type="entry name" value="Enolase-like, N-terminal domain"/>
    <property type="match status" value="1"/>
</dbReference>
<proteinExistence type="inferred from homology"/>
<accession>A0A014MAE2</accession>
<evidence type="ECO:0000259" key="6">
    <source>
        <dbReference type="SMART" id="SM00922"/>
    </source>
</evidence>
<dbReference type="SMART" id="SM00922">
    <property type="entry name" value="MR_MLE"/>
    <property type="match status" value="1"/>
</dbReference>
<evidence type="ECO:0000256" key="2">
    <source>
        <dbReference type="ARBA" id="ARBA00022842"/>
    </source>
</evidence>
<dbReference type="HAMAP" id="MF_00470">
    <property type="entry name" value="MenC_1"/>
    <property type="match status" value="1"/>
</dbReference>
<dbReference type="PANTHER" id="PTHR48073">
    <property type="entry name" value="O-SUCCINYLBENZOATE SYNTHASE-RELATED"/>
    <property type="match status" value="1"/>
</dbReference>
<dbReference type="Pfam" id="PF21508">
    <property type="entry name" value="MenC_N"/>
    <property type="match status" value="1"/>
</dbReference>
<comment type="pathway">
    <text evidence="4">Quinol/quinone metabolism; 1,4-dihydroxy-2-naphthoate biosynthesis; 1,4-dihydroxy-2-naphthoate from chorismate: step 4/7.</text>
</comment>